<organism evidence="1">
    <name type="scientific">Timema cristinae</name>
    <name type="common">Walking stick</name>
    <dbReference type="NCBI Taxonomy" id="61476"/>
    <lineage>
        <taxon>Eukaryota</taxon>
        <taxon>Metazoa</taxon>
        <taxon>Ecdysozoa</taxon>
        <taxon>Arthropoda</taxon>
        <taxon>Hexapoda</taxon>
        <taxon>Insecta</taxon>
        <taxon>Pterygota</taxon>
        <taxon>Neoptera</taxon>
        <taxon>Polyneoptera</taxon>
        <taxon>Phasmatodea</taxon>
        <taxon>Timematodea</taxon>
        <taxon>Timematoidea</taxon>
        <taxon>Timematidae</taxon>
        <taxon>Timema</taxon>
    </lineage>
</organism>
<gene>
    <name evidence="1" type="ORF">TCEB3V08_LOCUS2547</name>
</gene>
<dbReference type="Gene3D" id="1.20.58.1520">
    <property type="match status" value="1"/>
</dbReference>
<dbReference type="Pfam" id="PF03999">
    <property type="entry name" value="MAP65_ASE1"/>
    <property type="match status" value="1"/>
</dbReference>
<proteinExistence type="predicted"/>
<dbReference type="AlphaFoldDB" id="A0A7R9CDV7"/>
<name>A0A7R9CDV7_TIMCR</name>
<dbReference type="EMBL" id="OC317025">
    <property type="protein sequence ID" value="CAD7394628.1"/>
    <property type="molecule type" value="Genomic_DNA"/>
</dbReference>
<sequence length="157" mass="17891">MDFTDFTLDNDTEALLSKHQTYLDALQKYYSTNETFFKELELLIQLQNKFEASQLLLLDSTRLFRNRGGALLKEEKDRQLTKKLVLALGHRQGNNRYTTSRLNVLHSHSRLYSFNVGIVSASTGVAQGPFEPGSCLGRQFEGVSDRARPNLTYIAWA</sequence>
<reference evidence="1" key="1">
    <citation type="submission" date="2020-11" db="EMBL/GenBank/DDBJ databases">
        <authorList>
            <person name="Tran Van P."/>
        </authorList>
    </citation>
    <scope>NUCLEOTIDE SEQUENCE</scope>
</reference>
<protein>
    <submittedName>
        <fullName evidence="1">Uncharacterized protein</fullName>
    </submittedName>
</protein>
<evidence type="ECO:0000313" key="1">
    <source>
        <dbReference type="EMBL" id="CAD7394628.1"/>
    </source>
</evidence>
<accession>A0A7R9CDV7</accession>